<dbReference type="Proteomes" id="UP000242715">
    <property type="component" value="Unassembled WGS sequence"/>
</dbReference>
<dbReference type="PANTHER" id="PTHR47592">
    <property type="entry name" value="PBF68 PROTEIN"/>
    <property type="match status" value="1"/>
</dbReference>
<dbReference type="PANTHER" id="PTHR47592:SF30">
    <property type="entry name" value="CCHC-TYPE DOMAIN-CONTAINING PROTEIN"/>
    <property type="match status" value="1"/>
</dbReference>
<name>A0A2Z6LTD4_TRISU</name>
<proteinExistence type="predicted"/>
<dbReference type="Pfam" id="PF14223">
    <property type="entry name" value="Retrotran_gag_2"/>
    <property type="match status" value="1"/>
</dbReference>
<dbReference type="EMBL" id="DF973252">
    <property type="protein sequence ID" value="GAU22714.1"/>
    <property type="molecule type" value="Genomic_DNA"/>
</dbReference>
<dbReference type="OrthoDB" id="1684686at2759"/>
<accession>A0A2Z6LTD4</accession>
<sequence>MANEEIIGSSSVGATERPFKFEGNHFKRWQQKMFFFLTLKKCAYVLKDPIPVVPDVPTDASASGTKEQPVNTNGQTVFAAEPDKGKATAEQLKEKALQVEKERQLWIDNDYVCKNYIINGLEDDLYDYYRTYETASDIIGSSSVGAIERPFKFEGNHFKRWQQKMFFFLTLKKCAYILKDLIPVVPDVPTDASASGTKEQPVNTNGQTVFAAEPDKGNATTEQLKEKALQVEKVRQLWIDNDYVCKNYIINGLEDDLYDYYRTYETASDVWEALSKKYDTEEVGAKKYAVSRYLKYQMVDERSVEVQSHELQKIAHEIITEGMPLHEQFQISVIIDKLPPSWKDFKNQLRHKTKEFSIEGLITRLRIEEEFRKQDMKEEENILVVSNNNKKKFGAALKPTGKPLKIQNQSRNQNRVKNGNLVRGHNARQHQQPPPRNDAVDPFYCFNCWKTVEYIGSTLDRITYMNVELRPVPLEFWGEFLEHSRNWDSRAGPLMHGPKNTP</sequence>
<evidence type="ECO:0000313" key="1">
    <source>
        <dbReference type="EMBL" id="GAU22714.1"/>
    </source>
</evidence>
<organism evidence="1 2">
    <name type="scientific">Trifolium subterraneum</name>
    <name type="common">Subterranean clover</name>
    <dbReference type="NCBI Taxonomy" id="3900"/>
    <lineage>
        <taxon>Eukaryota</taxon>
        <taxon>Viridiplantae</taxon>
        <taxon>Streptophyta</taxon>
        <taxon>Embryophyta</taxon>
        <taxon>Tracheophyta</taxon>
        <taxon>Spermatophyta</taxon>
        <taxon>Magnoliopsida</taxon>
        <taxon>eudicotyledons</taxon>
        <taxon>Gunneridae</taxon>
        <taxon>Pentapetalae</taxon>
        <taxon>rosids</taxon>
        <taxon>fabids</taxon>
        <taxon>Fabales</taxon>
        <taxon>Fabaceae</taxon>
        <taxon>Papilionoideae</taxon>
        <taxon>50 kb inversion clade</taxon>
        <taxon>NPAAA clade</taxon>
        <taxon>Hologalegina</taxon>
        <taxon>IRL clade</taxon>
        <taxon>Trifolieae</taxon>
        <taxon>Trifolium</taxon>
    </lineage>
</organism>
<protein>
    <submittedName>
        <fullName evidence="1">Uncharacterized protein</fullName>
    </submittedName>
</protein>
<gene>
    <name evidence="1" type="ORF">TSUD_138380</name>
</gene>
<evidence type="ECO:0000313" key="2">
    <source>
        <dbReference type="Proteomes" id="UP000242715"/>
    </source>
</evidence>
<keyword evidence="2" id="KW-1185">Reference proteome</keyword>
<dbReference type="AlphaFoldDB" id="A0A2Z6LTD4"/>
<reference evidence="2" key="1">
    <citation type="journal article" date="2017" name="Front. Plant Sci.">
        <title>Climate Clever Clovers: New Paradigm to Reduce the Environmental Footprint of Ruminants by Breeding Low Methanogenic Forages Utilizing Haplotype Variation.</title>
        <authorList>
            <person name="Kaur P."/>
            <person name="Appels R."/>
            <person name="Bayer P.E."/>
            <person name="Keeble-Gagnere G."/>
            <person name="Wang J."/>
            <person name="Hirakawa H."/>
            <person name="Shirasawa K."/>
            <person name="Vercoe P."/>
            <person name="Stefanova K."/>
            <person name="Durmic Z."/>
            <person name="Nichols P."/>
            <person name="Revell C."/>
            <person name="Isobe S.N."/>
            <person name="Edwards D."/>
            <person name="Erskine W."/>
        </authorList>
    </citation>
    <scope>NUCLEOTIDE SEQUENCE [LARGE SCALE GENOMIC DNA]</scope>
    <source>
        <strain evidence="2">cv. Daliak</strain>
    </source>
</reference>